<dbReference type="PANTHER" id="PTHR22550:SF5">
    <property type="entry name" value="LEUCINE ZIPPER PROTEIN 4"/>
    <property type="match status" value="1"/>
</dbReference>
<evidence type="ECO:0000256" key="2">
    <source>
        <dbReference type="ARBA" id="ARBA00005278"/>
    </source>
</evidence>
<protein>
    <submittedName>
        <fullName evidence="6">Spore germination protein</fullName>
    </submittedName>
</protein>
<comment type="caution">
    <text evidence="6">The sequence shown here is derived from an EMBL/GenBank/DDBJ whole genome shotgun (WGS) entry which is preliminary data.</text>
</comment>
<evidence type="ECO:0000256" key="1">
    <source>
        <dbReference type="ARBA" id="ARBA00004141"/>
    </source>
</evidence>
<gene>
    <name evidence="6" type="ORF">EKG35_02600</name>
</gene>
<dbReference type="RefSeq" id="WP_126292759.1">
    <property type="nucleotide sequence ID" value="NZ_CP155468.1"/>
</dbReference>
<keyword evidence="5" id="KW-0812">Transmembrane</keyword>
<keyword evidence="7" id="KW-1185">Reference proteome</keyword>
<evidence type="ECO:0000313" key="7">
    <source>
        <dbReference type="Proteomes" id="UP000276349"/>
    </source>
</evidence>
<feature type="transmembrane region" description="Helical" evidence="5">
    <location>
        <begin position="399"/>
        <end position="432"/>
    </location>
</feature>
<evidence type="ECO:0000256" key="4">
    <source>
        <dbReference type="PIRNR" id="PIRNR005690"/>
    </source>
</evidence>
<dbReference type="PIRSF" id="PIRSF005690">
    <property type="entry name" value="GerBA"/>
    <property type="match status" value="1"/>
</dbReference>
<dbReference type="AlphaFoldDB" id="A0A3S0HPM1"/>
<feature type="transmembrane region" description="Helical" evidence="5">
    <location>
        <begin position="312"/>
        <end position="338"/>
    </location>
</feature>
<dbReference type="OrthoDB" id="9772630at2"/>
<dbReference type="GO" id="GO:0005886">
    <property type="term" value="C:plasma membrane"/>
    <property type="evidence" value="ECO:0007669"/>
    <property type="project" value="UniProtKB-SubCell"/>
</dbReference>
<dbReference type="EMBL" id="RXNR01000005">
    <property type="protein sequence ID" value="RTQ95591.1"/>
    <property type="molecule type" value="Genomic_DNA"/>
</dbReference>
<feature type="transmembrane region" description="Helical" evidence="5">
    <location>
        <begin position="242"/>
        <end position="261"/>
    </location>
</feature>
<accession>A0A3S0HPM1</accession>
<dbReference type="GO" id="GO:0009847">
    <property type="term" value="P:spore germination"/>
    <property type="evidence" value="ECO:0007669"/>
    <property type="project" value="UniProtKB-UniRule"/>
</dbReference>
<organism evidence="6 7">
    <name type="scientific">Lysinibacillus telephonicus</name>
    <dbReference type="NCBI Taxonomy" id="1714840"/>
    <lineage>
        <taxon>Bacteria</taxon>
        <taxon>Bacillati</taxon>
        <taxon>Bacillota</taxon>
        <taxon>Bacilli</taxon>
        <taxon>Bacillales</taxon>
        <taxon>Bacillaceae</taxon>
        <taxon>Lysinibacillus</taxon>
    </lineage>
</organism>
<dbReference type="Proteomes" id="UP000276349">
    <property type="component" value="Unassembled WGS sequence"/>
</dbReference>
<dbReference type="InterPro" id="IPR004995">
    <property type="entry name" value="Spore_Ger"/>
</dbReference>
<dbReference type="InterPro" id="IPR050768">
    <property type="entry name" value="UPF0353/GerABKA_families"/>
</dbReference>
<dbReference type="PANTHER" id="PTHR22550">
    <property type="entry name" value="SPORE GERMINATION PROTEIN"/>
    <property type="match status" value="1"/>
</dbReference>
<feature type="transmembrane region" description="Helical" evidence="5">
    <location>
        <begin position="281"/>
        <end position="300"/>
    </location>
</feature>
<evidence type="ECO:0000256" key="3">
    <source>
        <dbReference type="ARBA" id="ARBA00023136"/>
    </source>
</evidence>
<dbReference type="Pfam" id="PF03323">
    <property type="entry name" value="GerA"/>
    <property type="match status" value="1"/>
</dbReference>
<keyword evidence="5" id="KW-1133">Transmembrane helix</keyword>
<reference evidence="6 7" key="1">
    <citation type="submission" date="2018-12" db="EMBL/GenBank/DDBJ databases">
        <authorList>
            <person name="Yu L."/>
        </authorList>
    </citation>
    <scope>NUCLEOTIDE SEQUENCE [LARGE SCALE GENOMIC DNA]</scope>
    <source>
        <strain evidence="6 7">S5H2222</strain>
    </source>
</reference>
<comment type="subcellular location">
    <subcellularLocation>
        <location evidence="4">Cell membrane</location>
    </subcellularLocation>
    <subcellularLocation>
        <location evidence="1">Membrane</location>
        <topology evidence="1">Multi-pass membrane protein</topology>
    </subcellularLocation>
</comment>
<comment type="similarity">
    <text evidence="2 4">Belongs to the GerABKA family.</text>
</comment>
<keyword evidence="3 4" id="KW-0472">Membrane</keyword>
<evidence type="ECO:0000256" key="5">
    <source>
        <dbReference type="SAM" id="Phobius"/>
    </source>
</evidence>
<evidence type="ECO:0000313" key="6">
    <source>
        <dbReference type="EMBL" id="RTQ95591.1"/>
    </source>
</evidence>
<proteinExistence type="inferred from homology"/>
<name>A0A3S0HPM1_9BACI</name>
<feature type="transmembrane region" description="Helical" evidence="5">
    <location>
        <begin position="376"/>
        <end position="393"/>
    </location>
</feature>
<feature type="transmembrane region" description="Helical" evidence="5">
    <location>
        <begin position="350"/>
        <end position="369"/>
    </location>
</feature>
<sequence length="487" mass="55290">MNTAGQSLPMVTKLKQLFQKSEDVIFQEYFFQQSKVFTIKCESMIDQQILYTVVLPNIENLYLNSSNQTITEEAIEQLPIPEIKKLTKNDDIITAVFNGNLILFFEESQLLYSCNIAQKPNRNPEETNMEVMVRGARDNFIEDLATNIALIRKRIPTNSLCVEKMELGRRSKTKIALLYFDDIANKDILTELKKQLKKIDTDIIISADSLMEFVNEKNWLLPATNYTGTPDFAIQSLIRGRFLILVDGVAYGVITPVNIFYLLKTGEDYESSIIYGTFERFIRLIGGIVGILLPSFWLALTHFHQDQLPLQLLATVVITNIGLPFPAVLEMLIILMMFEILREAGLRLPSKVGGIIGVIGGLIIGDAAIRSGITSPALVVVIATSTIASYTLVNQQFENFVIIIRILFIIVTAFLGLFGFFICFYLFILYVANTRVFGVPYLNISADLSFNNLKKTLFRLPKYKYKFRPNFLDPQDESRNNERNSND</sequence>